<evidence type="ECO:0000259" key="8">
    <source>
        <dbReference type="PROSITE" id="PS50011"/>
    </source>
</evidence>
<reference evidence="9" key="1">
    <citation type="submission" date="2021-01" db="EMBL/GenBank/DDBJ databases">
        <authorList>
            <person name="Corre E."/>
            <person name="Pelletier E."/>
            <person name="Niang G."/>
            <person name="Scheremetjew M."/>
            <person name="Finn R."/>
            <person name="Kale V."/>
            <person name="Holt S."/>
            <person name="Cochrane G."/>
            <person name="Meng A."/>
            <person name="Brown T."/>
            <person name="Cohen L."/>
        </authorList>
    </citation>
    <scope>NUCLEOTIDE SEQUENCE</scope>
</reference>
<dbReference type="EC" id="2.7.11.1" evidence="1"/>
<dbReference type="InterPro" id="IPR050235">
    <property type="entry name" value="CK1_Ser-Thr_kinase"/>
</dbReference>
<keyword evidence="2 5" id="KW-0547">Nucleotide-binding</keyword>
<feature type="region of interest" description="Disordered" evidence="7">
    <location>
        <begin position="327"/>
        <end position="346"/>
    </location>
</feature>
<evidence type="ECO:0000256" key="6">
    <source>
        <dbReference type="RuleBase" id="RU000304"/>
    </source>
</evidence>
<comment type="similarity">
    <text evidence="6">Belongs to the protein kinase superfamily.</text>
</comment>
<keyword evidence="6" id="KW-0418">Kinase</keyword>
<dbReference type="InterPro" id="IPR017441">
    <property type="entry name" value="Protein_kinase_ATP_BS"/>
</dbReference>
<evidence type="ECO:0000256" key="2">
    <source>
        <dbReference type="ARBA" id="ARBA00022741"/>
    </source>
</evidence>
<protein>
    <recommendedName>
        <fullName evidence="4">Casein kinase I</fullName>
        <ecNumber evidence="1">2.7.11.1</ecNumber>
    </recommendedName>
</protein>
<keyword evidence="3 5" id="KW-0067">ATP-binding</keyword>
<evidence type="ECO:0000256" key="3">
    <source>
        <dbReference type="ARBA" id="ARBA00022840"/>
    </source>
</evidence>
<dbReference type="PANTHER" id="PTHR11909">
    <property type="entry name" value="CASEIN KINASE-RELATED"/>
    <property type="match status" value="1"/>
</dbReference>
<dbReference type="PROSITE" id="PS00107">
    <property type="entry name" value="PROTEIN_KINASE_ATP"/>
    <property type="match status" value="1"/>
</dbReference>
<gene>
    <name evidence="9" type="ORF">NSCI0253_LOCUS36354</name>
</gene>
<evidence type="ECO:0000313" key="9">
    <source>
        <dbReference type="EMBL" id="CAD8861999.1"/>
    </source>
</evidence>
<dbReference type="InterPro" id="IPR011009">
    <property type="entry name" value="Kinase-like_dom_sf"/>
</dbReference>
<dbReference type="Gene3D" id="1.10.510.10">
    <property type="entry name" value="Transferase(Phosphotransferase) domain 1"/>
    <property type="match status" value="1"/>
</dbReference>
<feature type="binding site" evidence="5">
    <location>
        <position position="79"/>
    </location>
    <ligand>
        <name>ATP</name>
        <dbReference type="ChEBI" id="CHEBI:30616"/>
    </ligand>
</feature>
<evidence type="ECO:0000256" key="1">
    <source>
        <dbReference type="ARBA" id="ARBA00012513"/>
    </source>
</evidence>
<feature type="compositionally biased region" description="Basic and acidic residues" evidence="7">
    <location>
        <begin position="14"/>
        <end position="30"/>
    </location>
</feature>
<dbReference type="InterPro" id="IPR008271">
    <property type="entry name" value="Ser/Thr_kinase_AS"/>
</dbReference>
<dbReference type="GO" id="GO:0005524">
    <property type="term" value="F:ATP binding"/>
    <property type="evidence" value="ECO:0007669"/>
    <property type="project" value="UniProtKB-UniRule"/>
</dbReference>
<feature type="domain" description="Protein kinase" evidence="8">
    <location>
        <begin position="50"/>
        <end position="317"/>
    </location>
</feature>
<dbReference type="PROSITE" id="PS00108">
    <property type="entry name" value="PROTEIN_KINASE_ST"/>
    <property type="match status" value="1"/>
</dbReference>
<evidence type="ECO:0000256" key="7">
    <source>
        <dbReference type="SAM" id="MobiDB-lite"/>
    </source>
</evidence>
<dbReference type="SMART" id="SM00220">
    <property type="entry name" value="S_TKc"/>
    <property type="match status" value="1"/>
</dbReference>
<dbReference type="Pfam" id="PF00069">
    <property type="entry name" value="Pkinase"/>
    <property type="match status" value="1"/>
</dbReference>
<evidence type="ECO:0000256" key="4">
    <source>
        <dbReference type="ARBA" id="ARBA00023860"/>
    </source>
</evidence>
<dbReference type="GO" id="GO:0004674">
    <property type="term" value="F:protein serine/threonine kinase activity"/>
    <property type="evidence" value="ECO:0007669"/>
    <property type="project" value="UniProtKB-KW"/>
</dbReference>
<dbReference type="SUPFAM" id="SSF56112">
    <property type="entry name" value="Protein kinase-like (PK-like)"/>
    <property type="match status" value="1"/>
</dbReference>
<dbReference type="PROSITE" id="PS50011">
    <property type="entry name" value="PROTEIN_KINASE_DOM"/>
    <property type="match status" value="1"/>
</dbReference>
<dbReference type="CDD" id="cd14016">
    <property type="entry name" value="STKc_CK1"/>
    <property type="match status" value="1"/>
</dbReference>
<dbReference type="InterPro" id="IPR000719">
    <property type="entry name" value="Prot_kinase_dom"/>
</dbReference>
<proteinExistence type="inferred from homology"/>
<feature type="region of interest" description="Disordered" evidence="7">
    <location>
        <begin position="10"/>
        <end position="30"/>
    </location>
</feature>
<sequence>MTLGGNLLRKLAGKRSDSETERRGSAETRLGRGRVGRKIWESRELEDFPYQVGDLVGKGSYGEVLTGTCLRTGTMVAIKRRATEERTRRRYEEEACHLSVLQGVAAVPTLLAHGTVDGFSVIVMEMLGQSVWDLFAAAKGRFSPLTVLLFADQMISRIEEVHSVGLVHRDIKPDNFLMGLNDKAGVVHIADFGLATYFRDPITHGHVQFRHGKTLTGSARFASIKAHDSTQSRRDDMESLGYNLAYLVRGTLPWQSMENGSQDRFEEIRRLKKHTSARSLCQDCPEELTDFIRYCRKLEFEQTPNYSYLRSLIRNAIGCGGVDVSDECEGSTATRAPRPGSAGWRL</sequence>
<dbReference type="EMBL" id="HBFQ01051004">
    <property type="protein sequence ID" value="CAD8861999.1"/>
    <property type="molecule type" value="Transcribed_RNA"/>
</dbReference>
<accession>A0A7S1FF28</accession>
<dbReference type="AlphaFoldDB" id="A0A7S1FF28"/>
<keyword evidence="6" id="KW-0723">Serine/threonine-protein kinase</keyword>
<organism evidence="9">
    <name type="scientific">Noctiluca scintillans</name>
    <name type="common">Sea sparkle</name>
    <name type="synonym">Red tide dinoflagellate</name>
    <dbReference type="NCBI Taxonomy" id="2966"/>
    <lineage>
        <taxon>Eukaryota</taxon>
        <taxon>Sar</taxon>
        <taxon>Alveolata</taxon>
        <taxon>Dinophyceae</taxon>
        <taxon>Noctilucales</taxon>
        <taxon>Noctilucaceae</taxon>
        <taxon>Noctiluca</taxon>
    </lineage>
</organism>
<name>A0A7S1FF28_NOCSC</name>
<keyword evidence="6" id="KW-0808">Transferase</keyword>
<evidence type="ECO:0000256" key="5">
    <source>
        <dbReference type="PROSITE-ProRule" id="PRU10141"/>
    </source>
</evidence>